<evidence type="ECO:0000256" key="4">
    <source>
        <dbReference type="ARBA" id="ARBA00022490"/>
    </source>
</evidence>
<dbReference type="GO" id="GO:0005786">
    <property type="term" value="C:signal recognition particle, endoplasmic reticulum targeting"/>
    <property type="evidence" value="ECO:0007669"/>
    <property type="project" value="UniProtKB-KW"/>
</dbReference>
<evidence type="ECO:0000256" key="1">
    <source>
        <dbReference type="ARBA" id="ARBA00004496"/>
    </source>
</evidence>
<dbReference type="GO" id="GO:0008312">
    <property type="term" value="F:7S RNA binding"/>
    <property type="evidence" value="ECO:0007669"/>
    <property type="project" value="InterPro"/>
</dbReference>
<keyword evidence="4" id="KW-0963">Cytoplasm</keyword>
<keyword evidence="7" id="KW-0687">Ribonucleoprotein</keyword>
<evidence type="ECO:0000256" key="8">
    <source>
        <dbReference type="SAM" id="MobiDB-lite"/>
    </source>
</evidence>
<accession>A0A1I7YZP3</accession>
<dbReference type="Proteomes" id="UP000095287">
    <property type="component" value="Unplaced"/>
</dbReference>
<reference evidence="10" key="1">
    <citation type="submission" date="2016-11" db="UniProtKB">
        <authorList>
            <consortium name="WormBaseParasite"/>
        </authorList>
    </citation>
    <scope>IDENTIFICATION</scope>
</reference>
<protein>
    <recommendedName>
        <fullName evidence="3">Signal recognition particle 14 kDa protein</fullName>
    </recommendedName>
</protein>
<keyword evidence="5" id="KW-0694">RNA-binding</keyword>
<evidence type="ECO:0000313" key="9">
    <source>
        <dbReference type="Proteomes" id="UP000095287"/>
    </source>
</evidence>
<evidence type="ECO:0000313" key="10">
    <source>
        <dbReference type="WBParaSite" id="L893_g21136.t1"/>
    </source>
</evidence>
<organism evidence="9 10">
    <name type="scientific">Steinernema glaseri</name>
    <dbReference type="NCBI Taxonomy" id="37863"/>
    <lineage>
        <taxon>Eukaryota</taxon>
        <taxon>Metazoa</taxon>
        <taxon>Ecdysozoa</taxon>
        <taxon>Nematoda</taxon>
        <taxon>Chromadorea</taxon>
        <taxon>Rhabditida</taxon>
        <taxon>Tylenchina</taxon>
        <taxon>Panagrolaimomorpha</taxon>
        <taxon>Strongyloidoidea</taxon>
        <taxon>Steinernematidae</taxon>
        <taxon>Steinernema</taxon>
    </lineage>
</organism>
<comment type="subcellular location">
    <subcellularLocation>
        <location evidence="1">Cytoplasm</location>
    </subcellularLocation>
</comment>
<comment type="similarity">
    <text evidence="2">Belongs to the SRP14 family.</text>
</comment>
<feature type="compositionally biased region" description="Basic residues" evidence="8">
    <location>
        <begin position="57"/>
        <end position="72"/>
    </location>
</feature>
<dbReference type="Gene3D" id="3.30.720.10">
    <property type="entry name" value="Signal recognition particle alu RNA binding heterodimer, srp9/1"/>
    <property type="match status" value="1"/>
</dbReference>
<feature type="compositionally biased region" description="Basic and acidic residues" evidence="8">
    <location>
        <begin position="45"/>
        <end position="56"/>
    </location>
</feature>
<dbReference type="AlphaFoldDB" id="A0A1I7YZP3"/>
<dbReference type="Pfam" id="PF02290">
    <property type="entry name" value="SRP14"/>
    <property type="match status" value="1"/>
</dbReference>
<evidence type="ECO:0000256" key="2">
    <source>
        <dbReference type="ARBA" id="ARBA00010349"/>
    </source>
</evidence>
<keyword evidence="9" id="KW-1185">Reference proteome</keyword>
<evidence type="ECO:0000256" key="5">
    <source>
        <dbReference type="ARBA" id="ARBA00022884"/>
    </source>
</evidence>
<sequence length="150" mass="17520">MLLALQNFSAKMIDRLTPNDFLTELRRMFDSSKLSDGSNVTIMMKHHDGRDGEKPKTWKAKKHAAKVKKREAKKNEAKKDEAKKDEATKDEVKKESFCLFRARFKKQKIRCQVGQNESAEFRITLFRHILLAKMDSLKAQNTPRLRRLTV</sequence>
<keyword evidence="6" id="KW-0733">Signal recognition particle</keyword>
<dbReference type="GO" id="GO:0030942">
    <property type="term" value="F:endoplasmic reticulum signal peptide binding"/>
    <property type="evidence" value="ECO:0007669"/>
    <property type="project" value="InterPro"/>
</dbReference>
<evidence type="ECO:0000256" key="6">
    <source>
        <dbReference type="ARBA" id="ARBA00023135"/>
    </source>
</evidence>
<dbReference type="SUPFAM" id="SSF54762">
    <property type="entry name" value="Signal recognition particle alu RNA binding heterodimer, SRP9/14"/>
    <property type="match status" value="1"/>
</dbReference>
<dbReference type="InterPro" id="IPR009018">
    <property type="entry name" value="Signal_recog_particle_SRP9/14"/>
</dbReference>
<dbReference type="GO" id="GO:0006614">
    <property type="term" value="P:SRP-dependent cotranslational protein targeting to membrane"/>
    <property type="evidence" value="ECO:0007669"/>
    <property type="project" value="InterPro"/>
</dbReference>
<name>A0A1I7YZP3_9BILA</name>
<dbReference type="InterPro" id="IPR003210">
    <property type="entry name" value="Signal_recog_particle_SRP14"/>
</dbReference>
<evidence type="ECO:0000256" key="7">
    <source>
        <dbReference type="ARBA" id="ARBA00023274"/>
    </source>
</evidence>
<evidence type="ECO:0000256" key="3">
    <source>
        <dbReference type="ARBA" id="ARBA00017926"/>
    </source>
</evidence>
<feature type="compositionally biased region" description="Basic and acidic residues" evidence="8">
    <location>
        <begin position="73"/>
        <end position="90"/>
    </location>
</feature>
<proteinExistence type="inferred from homology"/>
<dbReference type="WBParaSite" id="L893_g21136.t1">
    <property type="protein sequence ID" value="L893_g21136.t1"/>
    <property type="gene ID" value="L893_g21136"/>
</dbReference>
<feature type="region of interest" description="Disordered" evidence="8">
    <location>
        <begin position="44"/>
        <end position="90"/>
    </location>
</feature>